<feature type="modified residue" description="4-aspartylphosphate" evidence="7">
    <location>
        <position position="42"/>
    </location>
</feature>
<dbReference type="SMART" id="SM00448">
    <property type="entry name" value="REC"/>
    <property type="match status" value="1"/>
</dbReference>
<evidence type="ECO:0000313" key="11">
    <source>
        <dbReference type="EMBL" id="CDQ39986.1"/>
    </source>
</evidence>
<evidence type="ECO:0000256" key="8">
    <source>
        <dbReference type="PROSITE-ProRule" id="PRU01091"/>
    </source>
</evidence>
<dbReference type="InterPro" id="IPR001789">
    <property type="entry name" value="Sig_transdc_resp-reg_receiver"/>
</dbReference>
<dbReference type="eggNOG" id="COG0745">
    <property type="taxonomic scope" value="Bacteria"/>
</dbReference>
<feature type="domain" description="Response regulatory" evidence="9">
    <location>
        <begin position="1"/>
        <end position="106"/>
    </location>
</feature>
<dbReference type="InterPro" id="IPR016032">
    <property type="entry name" value="Sig_transdc_resp-reg_C-effctor"/>
</dbReference>
<evidence type="ECO:0000259" key="9">
    <source>
        <dbReference type="PROSITE" id="PS50110"/>
    </source>
</evidence>
<dbReference type="InterPro" id="IPR036388">
    <property type="entry name" value="WH-like_DNA-bd_sf"/>
</dbReference>
<comment type="subcellular location">
    <subcellularLocation>
        <location evidence="1">Cytoplasm</location>
    </subcellularLocation>
</comment>
<accession>A0A024QDJ1</accession>
<dbReference type="GO" id="GO:0032993">
    <property type="term" value="C:protein-DNA complex"/>
    <property type="evidence" value="ECO:0007669"/>
    <property type="project" value="TreeGrafter"/>
</dbReference>
<dbReference type="Proteomes" id="UP000028875">
    <property type="component" value="Unassembled WGS sequence"/>
</dbReference>
<evidence type="ECO:0000256" key="1">
    <source>
        <dbReference type="ARBA" id="ARBA00004496"/>
    </source>
</evidence>
<dbReference type="Pfam" id="PF00486">
    <property type="entry name" value="Trans_reg_C"/>
    <property type="match status" value="1"/>
</dbReference>
<dbReference type="FunFam" id="1.10.10.10:FF:000018">
    <property type="entry name" value="DNA-binding response regulator ResD"/>
    <property type="match status" value="1"/>
</dbReference>
<keyword evidence="5 8" id="KW-0238">DNA-binding</keyword>
<dbReference type="InterPro" id="IPR011006">
    <property type="entry name" value="CheY-like_superfamily"/>
</dbReference>
<dbReference type="Gene3D" id="3.40.50.2300">
    <property type="match status" value="1"/>
</dbReference>
<evidence type="ECO:0000259" key="10">
    <source>
        <dbReference type="PROSITE" id="PS51755"/>
    </source>
</evidence>
<reference evidence="12" key="2">
    <citation type="submission" date="2014-05" db="EMBL/GenBank/DDBJ databases">
        <title>Draft genome sequence of Virgibacillus massiliensis Vm-5.</title>
        <authorList>
            <person name="Khelaifia S."/>
            <person name="Croce O."/>
            <person name="Lagier J.C."/>
            <person name="Raoult D."/>
        </authorList>
    </citation>
    <scope>NUCLEOTIDE SEQUENCE [LARGE SCALE GENOMIC DNA]</scope>
    <source>
        <strain evidence="12">Vm-5</strain>
    </source>
</reference>
<gene>
    <name evidence="11" type="primary">srrA_3</name>
    <name evidence="11" type="ORF">BN990_02304</name>
</gene>
<feature type="DNA-binding region" description="OmpR/PhoB-type" evidence="8">
    <location>
        <begin position="119"/>
        <end position="218"/>
    </location>
</feature>
<dbReference type="AlphaFoldDB" id="A0A024QDJ1"/>
<dbReference type="GO" id="GO:0000976">
    <property type="term" value="F:transcription cis-regulatory region binding"/>
    <property type="evidence" value="ECO:0007669"/>
    <property type="project" value="TreeGrafter"/>
</dbReference>
<dbReference type="SUPFAM" id="SSF52172">
    <property type="entry name" value="CheY-like"/>
    <property type="match status" value="1"/>
</dbReference>
<evidence type="ECO:0000256" key="3">
    <source>
        <dbReference type="ARBA" id="ARBA00023012"/>
    </source>
</evidence>
<evidence type="ECO:0000256" key="5">
    <source>
        <dbReference type="ARBA" id="ARBA00023125"/>
    </source>
</evidence>
<dbReference type="InterPro" id="IPR039420">
    <property type="entry name" value="WalR-like"/>
</dbReference>
<dbReference type="CDD" id="cd00383">
    <property type="entry name" value="trans_reg_C"/>
    <property type="match status" value="1"/>
</dbReference>
<dbReference type="PANTHER" id="PTHR48111">
    <property type="entry name" value="REGULATOR OF RPOS"/>
    <property type="match status" value="1"/>
</dbReference>
<keyword evidence="3" id="KW-0902">Two-component regulatory system</keyword>
<dbReference type="GO" id="GO:0000156">
    <property type="term" value="F:phosphorelay response regulator activity"/>
    <property type="evidence" value="ECO:0007669"/>
    <property type="project" value="TreeGrafter"/>
</dbReference>
<feature type="domain" description="OmpR/PhoB-type" evidence="10">
    <location>
        <begin position="119"/>
        <end position="218"/>
    </location>
</feature>
<name>A0A024QDJ1_9BACI</name>
<dbReference type="SUPFAM" id="SSF46894">
    <property type="entry name" value="C-terminal effector domain of the bipartite response regulators"/>
    <property type="match status" value="1"/>
</dbReference>
<dbReference type="PANTHER" id="PTHR48111:SF26">
    <property type="entry name" value="STAGE 0 SPORULATION PROTEIN A HOMOLOG"/>
    <property type="match status" value="1"/>
</dbReference>
<dbReference type="Pfam" id="PF00072">
    <property type="entry name" value="Response_reg"/>
    <property type="match status" value="1"/>
</dbReference>
<dbReference type="STRING" id="1462526.BN990_02304"/>
<dbReference type="InterPro" id="IPR001867">
    <property type="entry name" value="OmpR/PhoB-type_DNA-bd"/>
</dbReference>
<dbReference type="GO" id="GO:0006355">
    <property type="term" value="P:regulation of DNA-templated transcription"/>
    <property type="evidence" value="ECO:0007669"/>
    <property type="project" value="InterPro"/>
</dbReference>
<evidence type="ECO:0000256" key="6">
    <source>
        <dbReference type="ARBA" id="ARBA00023163"/>
    </source>
</evidence>
<dbReference type="PROSITE" id="PS51755">
    <property type="entry name" value="OMPR_PHOB"/>
    <property type="match status" value="1"/>
</dbReference>
<dbReference type="EMBL" id="CCDP010000001">
    <property type="protein sequence ID" value="CDQ39986.1"/>
    <property type="molecule type" value="Genomic_DNA"/>
</dbReference>
<keyword evidence="4" id="KW-0805">Transcription regulation</keyword>
<keyword evidence="12" id="KW-1185">Reference proteome</keyword>
<organism evidence="11 12">
    <name type="scientific">Virgibacillus massiliensis</name>
    <dbReference type="NCBI Taxonomy" id="1462526"/>
    <lineage>
        <taxon>Bacteria</taxon>
        <taxon>Bacillati</taxon>
        <taxon>Bacillota</taxon>
        <taxon>Bacilli</taxon>
        <taxon>Bacillales</taxon>
        <taxon>Bacillaceae</taxon>
        <taxon>Virgibacillus</taxon>
    </lineage>
</organism>
<dbReference type="Gene3D" id="6.10.250.690">
    <property type="match status" value="1"/>
</dbReference>
<evidence type="ECO:0000256" key="7">
    <source>
        <dbReference type="PROSITE-ProRule" id="PRU00169"/>
    </source>
</evidence>
<dbReference type="GO" id="GO:0005829">
    <property type="term" value="C:cytosol"/>
    <property type="evidence" value="ECO:0007669"/>
    <property type="project" value="TreeGrafter"/>
</dbReference>
<sequence length="218" mass="25417">MHIAELERDYLEVNGYFSDIATTGEEGIKLALQNNYDLIILDLLLPGVNGFDICRQLRDCLDIPILMVTARKEDINKIRGFDRGADDYIQKPFNPSELVARVKAHLSRYERLVGKNHKPNEIRIKGLHIDLNSRRLFVNEEEKELRAKEFDLLILFASNPDRVFAKEELFERIWGIDSFGDITTVTVHIRKLREKVEEDPSNPKYIQTIWGVGYRFKK</sequence>
<evidence type="ECO:0000256" key="2">
    <source>
        <dbReference type="ARBA" id="ARBA00022553"/>
    </source>
</evidence>
<proteinExistence type="predicted"/>
<evidence type="ECO:0000256" key="4">
    <source>
        <dbReference type="ARBA" id="ARBA00023015"/>
    </source>
</evidence>
<protein>
    <submittedName>
        <fullName evidence="11">Staphylococcal respiratory response protein A</fullName>
    </submittedName>
</protein>
<dbReference type="Gene3D" id="1.10.10.10">
    <property type="entry name" value="Winged helix-like DNA-binding domain superfamily/Winged helix DNA-binding domain"/>
    <property type="match status" value="1"/>
</dbReference>
<evidence type="ECO:0000313" key="12">
    <source>
        <dbReference type="Proteomes" id="UP000028875"/>
    </source>
</evidence>
<comment type="caution">
    <text evidence="11">The sequence shown here is derived from an EMBL/GenBank/DDBJ whole genome shotgun (WGS) entry which is preliminary data.</text>
</comment>
<dbReference type="SMART" id="SM00862">
    <property type="entry name" value="Trans_reg_C"/>
    <property type="match status" value="1"/>
</dbReference>
<keyword evidence="6" id="KW-0804">Transcription</keyword>
<reference evidence="11 12" key="1">
    <citation type="submission" date="2014-03" db="EMBL/GenBank/DDBJ databases">
        <authorList>
            <person name="Urmite Genomes U."/>
        </authorList>
    </citation>
    <scope>NUCLEOTIDE SEQUENCE [LARGE SCALE GENOMIC DNA]</scope>
    <source>
        <strain evidence="11 12">Vm-5</strain>
    </source>
</reference>
<dbReference type="PROSITE" id="PS50110">
    <property type="entry name" value="RESPONSE_REGULATORY"/>
    <property type="match status" value="1"/>
</dbReference>
<keyword evidence="2 7" id="KW-0597">Phosphoprotein</keyword>